<keyword evidence="3 5" id="KW-0804">Transcription</keyword>
<evidence type="ECO:0000256" key="3">
    <source>
        <dbReference type="ARBA" id="ARBA00023163"/>
    </source>
</evidence>
<evidence type="ECO:0000256" key="2">
    <source>
        <dbReference type="ARBA" id="ARBA00022478"/>
    </source>
</evidence>
<proteinExistence type="predicted"/>
<keyword evidence="8" id="KW-1185">Reference proteome</keyword>
<dbReference type="Proteomes" id="UP000006882">
    <property type="component" value="Chromosome G8"/>
</dbReference>
<evidence type="ECO:0000313" key="8">
    <source>
        <dbReference type="Proteomes" id="UP000006882"/>
    </source>
</evidence>
<dbReference type="PANTHER" id="PTHR12709">
    <property type="entry name" value="DNA-DIRECTED RNA POLYMERASE II, III"/>
    <property type="match status" value="1"/>
</dbReference>
<dbReference type="OrthoDB" id="10250504at2759"/>
<sequence>MDGLNVSDVNLQVQLHPSRSNNVRKAVLRELSSLLLRFNEKFQGVVLAYEFNIDKVPDILPSMHPYLYVRLKAKLLLFSPKPDMLLEGKVVKVRQESIHVIILGFSSAIITDKDIREEFQYKTKHGKDLFVSRSHKRHVIKAGTMIRLLVKSVDEETLCISGSLLPAHTGSILWLDKHVENVSLTDGICRSNKRRRGNEEESVMQEPSRTSAEAYSIVDHYIKKSKKHRESATQKPSRSEAYSAISDHSIKKSKKHRESAMQEPSRSEAYSAISDNSIKKSKKHKTREES</sequence>
<dbReference type="InterPro" id="IPR036898">
    <property type="entry name" value="RNA_pol_Rpb7-like_N_sf"/>
</dbReference>
<protein>
    <recommendedName>
        <fullName evidence="5">DNA-directed RNA polymerase subunit</fullName>
    </recommendedName>
</protein>
<dbReference type="GO" id="GO:0006352">
    <property type="term" value="P:DNA-templated transcription initiation"/>
    <property type="evidence" value="ECO:0007669"/>
    <property type="project" value="UniProtKB-UniRule"/>
</dbReference>
<comment type="function">
    <text evidence="5">DNA-dependent RNA polymerase which catalyzes the transcription of DNA into RNA using the four ribonucleoside triphosphates as substrates.</text>
</comment>
<name>A0A251MZZ6_PRUPE</name>
<accession>A0A251MZZ6</accession>
<dbReference type="Gene3D" id="3.30.1490.120">
    <property type="entry name" value="RNA polymerase Rpb7-like, N-terminal domain"/>
    <property type="match status" value="1"/>
</dbReference>
<dbReference type="GO" id="GO:0005736">
    <property type="term" value="C:RNA polymerase I complex"/>
    <property type="evidence" value="ECO:0000318"/>
    <property type="project" value="GO_Central"/>
</dbReference>
<dbReference type="InterPro" id="IPR045113">
    <property type="entry name" value="Rpb7-like"/>
</dbReference>
<reference evidence="7 8" key="1">
    <citation type="journal article" date="2013" name="Nat. Genet.">
        <title>The high-quality draft genome of peach (Prunus persica) identifies unique patterns of genetic diversity, domestication and genome evolution.</title>
        <authorList>
            <consortium name="International Peach Genome Initiative"/>
            <person name="Verde I."/>
            <person name="Abbott A.G."/>
            <person name="Scalabrin S."/>
            <person name="Jung S."/>
            <person name="Shu S."/>
            <person name="Marroni F."/>
            <person name="Zhebentyayeva T."/>
            <person name="Dettori M.T."/>
            <person name="Grimwood J."/>
            <person name="Cattonaro F."/>
            <person name="Zuccolo A."/>
            <person name="Rossini L."/>
            <person name="Jenkins J."/>
            <person name="Vendramin E."/>
            <person name="Meisel L.A."/>
            <person name="Decroocq V."/>
            <person name="Sosinski B."/>
            <person name="Prochnik S."/>
            <person name="Mitros T."/>
            <person name="Policriti A."/>
            <person name="Cipriani G."/>
            <person name="Dondini L."/>
            <person name="Ficklin S."/>
            <person name="Goodstein D.M."/>
            <person name="Xuan P."/>
            <person name="Del Fabbro C."/>
            <person name="Aramini V."/>
            <person name="Copetti D."/>
            <person name="Gonzalez S."/>
            <person name="Horner D.S."/>
            <person name="Falchi R."/>
            <person name="Lucas S."/>
            <person name="Mica E."/>
            <person name="Maldonado J."/>
            <person name="Lazzari B."/>
            <person name="Bielenberg D."/>
            <person name="Pirona R."/>
            <person name="Miculan M."/>
            <person name="Barakat A."/>
            <person name="Testolin R."/>
            <person name="Stella A."/>
            <person name="Tartarini S."/>
            <person name="Tonutti P."/>
            <person name="Arus P."/>
            <person name="Orellana A."/>
            <person name="Wells C."/>
            <person name="Main D."/>
            <person name="Vizzotto G."/>
            <person name="Silva H."/>
            <person name="Salamini F."/>
            <person name="Schmutz J."/>
            <person name="Morgante M."/>
            <person name="Rokhsar D.S."/>
        </authorList>
    </citation>
    <scope>NUCLEOTIDE SEQUENCE [LARGE SCALE GENOMIC DNA]</scope>
    <source>
        <strain evidence="8">cv. Nemared</strain>
    </source>
</reference>
<gene>
    <name evidence="7" type="ORF">PRUPE_8G188100</name>
</gene>
<evidence type="ECO:0000256" key="4">
    <source>
        <dbReference type="ARBA" id="ARBA00023242"/>
    </source>
</evidence>
<evidence type="ECO:0000256" key="1">
    <source>
        <dbReference type="ARBA" id="ARBA00004123"/>
    </source>
</evidence>
<evidence type="ECO:0000256" key="6">
    <source>
        <dbReference type="SAM" id="MobiDB-lite"/>
    </source>
</evidence>
<feature type="compositionally biased region" description="Basic residues" evidence="6">
    <location>
        <begin position="279"/>
        <end position="290"/>
    </location>
</feature>
<dbReference type="AlphaFoldDB" id="A0A251MZZ6"/>
<dbReference type="Gene3D" id="2.40.50.1060">
    <property type="match status" value="1"/>
</dbReference>
<organism evidence="7 8">
    <name type="scientific">Prunus persica</name>
    <name type="common">Peach</name>
    <name type="synonym">Amygdalus persica</name>
    <dbReference type="NCBI Taxonomy" id="3760"/>
    <lineage>
        <taxon>Eukaryota</taxon>
        <taxon>Viridiplantae</taxon>
        <taxon>Streptophyta</taxon>
        <taxon>Embryophyta</taxon>
        <taxon>Tracheophyta</taxon>
        <taxon>Spermatophyta</taxon>
        <taxon>Magnoliopsida</taxon>
        <taxon>eudicotyledons</taxon>
        <taxon>Gunneridae</taxon>
        <taxon>Pentapetalae</taxon>
        <taxon>rosids</taxon>
        <taxon>fabids</taxon>
        <taxon>Rosales</taxon>
        <taxon>Rosaceae</taxon>
        <taxon>Amygdaloideae</taxon>
        <taxon>Amygdaleae</taxon>
        <taxon>Prunus</taxon>
    </lineage>
</organism>
<comment type="subcellular location">
    <subcellularLocation>
        <location evidence="1 5">Nucleus</location>
    </subcellularLocation>
</comment>
<evidence type="ECO:0000256" key="5">
    <source>
        <dbReference type="RuleBase" id="RU369086"/>
    </source>
</evidence>
<keyword evidence="2 5" id="KW-0240">DNA-directed RNA polymerase</keyword>
<dbReference type="GO" id="GO:0006362">
    <property type="term" value="P:transcription elongation by RNA polymerase I"/>
    <property type="evidence" value="ECO:0000318"/>
    <property type="project" value="GO_Central"/>
</dbReference>
<feature type="region of interest" description="Disordered" evidence="6">
    <location>
        <begin position="193"/>
        <end position="212"/>
    </location>
</feature>
<dbReference type="Gramene" id="ONH92668">
    <property type="protein sequence ID" value="ONH92668"/>
    <property type="gene ID" value="PRUPE_8G188100"/>
</dbReference>
<dbReference type="PANTHER" id="PTHR12709:SF5">
    <property type="entry name" value="DNA-DIRECTED RNA POLYMERASE I SUBUNIT RPA43"/>
    <property type="match status" value="1"/>
</dbReference>
<evidence type="ECO:0000313" key="7">
    <source>
        <dbReference type="EMBL" id="ONH92668.1"/>
    </source>
</evidence>
<keyword evidence="4 5" id="KW-0539">Nucleus</keyword>
<dbReference type="STRING" id="3760.A0A251MZZ6"/>
<dbReference type="EMBL" id="CM007658">
    <property type="protein sequence ID" value="ONH92668.1"/>
    <property type="molecule type" value="Genomic_DNA"/>
</dbReference>
<feature type="region of interest" description="Disordered" evidence="6">
    <location>
        <begin position="225"/>
        <end position="290"/>
    </location>
</feature>